<evidence type="ECO:0008006" key="4">
    <source>
        <dbReference type="Google" id="ProtNLM"/>
    </source>
</evidence>
<name>A0A7S1ZQG4_TRICV</name>
<dbReference type="Pfam" id="PF13041">
    <property type="entry name" value="PPR_2"/>
    <property type="match status" value="1"/>
</dbReference>
<proteinExistence type="predicted"/>
<dbReference type="Gene3D" id="1.25.40.10">
    <property type="entry name" value="Tetratricopeptide repeat domain"/>
    <property type="match status" value="1"/>
</dbReference>
<gene>
    <name evidence="3" type="ORF">OSIN01602_LOCUS13445</name>
</gene>
<dbReference type="InterPro" id="IPR011990">
    <property type="entry name" value="TPR-like_helical_dom_sf"/>
</dbReference>
<dbReference type="InterPro" id="IPR002885">
    <property type="entry name" value="PPR_rpt"/>
</dbReference>
<evidence type="ECO:0000256" key="1">
    <source>
        <dbReference type="ARBA" id="ARBA00022737"/>
    </source>
</evidence>
<dbReference type="PANTHER" id="PTHR47932">
    <property type="entry name" value="ATPASE EXPRESSION PROTEIN 3"/>
    <property type="match status" value="1"/>
</dbReference>
<dbReference type="AlphaFoldDB" id="A0A7S1ZQG4"/>
<protein>
    <recommendedName>
        <fullName evidence="4">Pentacotripeptide-repeat region of PRORP domain-containing protein</fullName>
    </recommendedName>
</protein>
<dbReference type="PROSITE" id="PS51375">
    <property type="entry name" value="PPR"/>
    <property type="match status" value="1"/>
</dbReference>
<dbReference type="PANTHER" id="PTHR47932:SF63">
    <property type="entry name" value="OS08G0290000 PROTEIN"/>
    <property type="match status" value="1"/>
</dbReference>
<keyword evidence="1" id="KW-0677">Repeat</keyword>
<dbReference type="NCBIfam" id="TIGR00756">
    <property type="entry name" value="PPR"/>
    <property type="match status" value="1"/>
</dbReference>
<reference evidence="3" key="1">
    <citation type="submission" date="2021-01" db="EMBL/GenBank/DDBJ databases">
        <authorList>
            <person name="Corre E."/>
            <person name="Pelletier E."/>
            <person name="Niang G."/>
            <person name="Scheremetjew M."/>
            <person name="Finn R."/>
            <person name="Kale V."/>
            <person name="Holt S."/>
            <person name="Cochrane G."/>
            <person name="Meng A."/>
            <person name="Brown T."/>
            <person name="Cohen L."/>
        </authorList>
    </citation>
    <scope>NUCLEOTIDE SEQUENCE</scope>
    <source>
        <strain evidence="3">Grunow 1884</strain>
    </source>
</reference>
<sequence length="173" mass="19545">MRMLRLMEEVMPGRGHEPDIYTYNTVLDALARVGDVRTAGEKLVEMTNAGIRPDAFTVQHLADGLLNVGDVPGAVTLVQDMFNQHGVLPHPTTHLKVIEFALGNDLPYEAKRHVYFLQQIWKMGGDDENDNDDDGRGALEGMRRTKSHRALSKGALKELFRYFGEELDEEDFF</sequence>
<feature type="repeat" description="PPR" evidence="2">
    <location>
        <begin position="19"/>
        <end position="53"/>
    </location>
</feature>
<accession>A0A7S1ZQG4</accession>
<evidence type="ECO:0000313" key="3">
    <source>
        <dbReference type="EMBL" id="CAD9346203.1"/>
    </source>
</evidence>
<dbReference type="GO" id="GO:0003729">
    <property type="term" value="F:mRNA binding"/>
    <property type="evidence" value="ECO:0007669"/>
    <property type="project" value="TreeGrafter"/>
</dbReference>
<organism evidence="3">
    <name type="scientific">Trieres chinensis</name>
    <name type="common">Marine centric diatom</name>
    <name type="synonym">Odontella sinensis</name>
    <dbReference type="NCBI Taxonomy" id="1514140"/>
    <lineage>
        <taxon>Eukaryota</taxon>
        <taxon>Sar</taxon>
        <taxon>Stramenopiles</taxon>
        <taxon>Ochrophyta</taxon>
        <taxon>Bacillariophyta</taxon>
        <taxon>Mediophyceae</taxon>
        <taxon>Biddulphiophycidae</taxon>
        <taxon>Eupodiscales</taxon>
        <taxon>Parodontellaceae</taxon>
        <taxon>Trieres</taxon>
    </lineage>
</organism>
<evidence type="ECO:0000256" key="2">
    <source>
        <dbReference type="PROSITE-ProRule" id="PRU00708"/>
    </source>
</evidence>
<dbReference type="EMBL" id="HBGO01023343">
    <property type="protein sequence ID" value="CAD9346203.1"/>
    <property type="molecule type" value="Transcribed_RNA"/>
</dbReference>